<evidence type="ECO:0000313" key="2">
    <source>
        <dbReference type="EMBL" id="CAG03548.1"/>
    </source>
</evidence>
<reference evidence="2" key="1">
    <citation type="journal article" date="2004" name="Nature">
        <title>Genome duplication in the teleost fish Tetraodon nigroviridis reveals the early vertebrate proto-karyotype.</title>
        <authorList>
            <person name="Jaillon O."/>
            <person name="Aury J.-M."/>
            <person name="Brunet F."/>
            <person name="Petit J.-L."/>
            <person name="Stange-Thomann N."/>
            <person name="Mauceli E."/>
            <person name="Bouneau L."/>
            <person name="Fischer C."/>
            <person name="Ozouf-Costaz C."/>
            <person name="Bernot A."/>
            <person name="Nicaud S."/>
            <person name="Jaffe D."/>
            <person name="Fisher S."/>
            <person name="Lutfalla G."/>
            <person name="Dossat C."/>
            <person name="Segurens B."/>
            <person name="Dasilva C."/>
            <person name="Salanoubat M."/>
            <person name="Levy M."/>
            <person name="Boudet N."/>
            <person name="Castellano S."/>
            <person name="Anthouard V."/>
            <person name="Jubin C."/>
            <person name="Castelli V."/>
            <person name="Katinka M."/>
            <person name="Vacherie B."/>
            <person name="Biemont C."/>
            <person name="Skalli Z."/>
            <person name="Cattolico L."/>
            <person name="Poulain J."/>
            <person name="De Berardinis V."/>
            <person name="Cruaud C."/>
            <person name="Duprat S."/>
            <person name="Brottier P."/>
            <person name="Coutanceau J.-P."/>
            <person name="Gouzy J."/>
            <person name="Parra G."/>
            <person name="Lardier G."/>
            <person name="Chapple C."/>
            <person name="McKernan K.J."/>
            <person name="McEwan P."/>
            <person name="Bosak S."/>
            <person name="Kellis M."/>
            <person name="Volff J.-N."/>
            <person name="Guigo R."/>
            <person name="Zody M.C."/>
            <person name="Mesirov J."/>
            <person name="Lindblad-Toh K."/>
            <person name="Birren B."/>
            <person name="Nusbaum C."/>
            <person name="Kahn D."/>
            <person name="Robinson-Rechavi M."/>
            <person name="Laudet V."/>
            <person name="Schachter V."/>
            <person name="Quetier F."/>
            <person name="Saurin W."/>
            <person name="Scarpelli C."/>
            <person name="Wincker P."/>
            <person name="Lander E.S."/>
            <person name="Weissenbach J."/>
            <person name="Roest Crollius H."/>
        </authorList>
    </citation>
    <scope>NUCLEOTIDE SEQUENCE [LARGE SCALE GENOMIC DNA]</scope>
</reference>
<organism evidence="2">
    <name type="scientific">Tetraodon nigroviridis</name>
    <name type="common">Spotted green pufferfish</name>
    <name type="synonym">Chelonodon nigroviridis</name>
    <dbReference type="NCBI Taxonomy" id="99883"/>
    <lineage>
        <taxon>Eukaryota</taxon>
        <taxon>Metazoa</taxon>
        <taxon>Chordata</taxon>
        <taxon>Craniata</taxon>
        <taxon>Vertebrata</taxon>
        <taxon>Euteleostomi</taxon>
        <taxon>Actinopterygii</taxon>
        <taxon>Neopterygii</taxon>
        <taxon>Teleostei</taxon>
        <taxon>Neoteleostei</taxon>
        <taxon>Acanthomorphata</taxon>
        <taxon>Eupercaria</taxon>
        <taxon>Tetraodontiformes</taxon>
        <taxon>Tetradontoidea</taxon>
        <taxon>Tetraodontidae</taxon>
        <taxon>Tetraodon</taxon>
    </lineage>
</organism>
<evidence type="ECO:0000256" key="1">
    <source>
        <dbReference type="SAM" id="MobiDB-lite"/>
    </source>
</evidence>
<accession>Q4S734</accession>
<comment type="caution">
    <text evidence="2">The sequence shown here is derived from an EMBL/GenBank/DDBJ whole genome shotgun (WGS) entry which is preliminary data.</text>
</comment>
<name>Q4S734_TETNG</name>
<dbReference type="EMBL" id="CAAE01014723">
    <property type="protein sequence ID" value="CAG03548.1"/>
    <property type="molecule type" value="Genomic_DNA"/>
</dbReference>
<dbReference type="AlphaFoldDB" id="Q4S734"/>
<feature type="region of interest" description="Disordered" evidence="1">
    <location>
        <begin position="32"/>
        <end position="54"/>
    </location>
</feature>
<sequence>MADAKMVEKGIMATVGPVESGYLHQASVTKTAEERATATLAPRKASEAEALQLS</sequence>
<reference evidence="2" key="2">
    <citation type="submission" date="2004-02" db="EMBL/GenBank/DDBJ databases">
        <authorList>
            <consortium name="Genoscope"/>
            <consortium name="Whitehead Institute Centre for Genome Research"/>
        </authorList>
    </citation>
    <scope>NUCLEOTIDE SEQUENCE</scope>
</reference>
<gene>
    <name evidence="2" type="ORF">GSTENG00023008001</name>
</gene>
<protein>
    <submittedName>
        <fullName evidence="2">(spotted green pufferfish) hypothetical protein</fullName>
    </submittedName>
</protein>
<dbReference type="KEGG" id="tng:GSTEN00023008G001"/>
<proteinExistence type="predicted"/>